<dbReference type="InterPro" id="IPR043769">
    <property type="entry name" value="DUF5715"/>
</dbReference>
<sequence>MKYRFTSHRHHFLLGFSLIVIILAVVKCINPDLTLPRLLNDRKEAKTKTHKAAYQPDSIDIQMKRVDSLLIKPRAKLRLLNAQGKPVKNRVTSVHRFETSFPDLNDVQLTTARRIGISHIENRAEAQKRMNELVYIGDNPFYTIQPLHQSIPYLVPRAATLLNEIARAFNDSLVTKGFEPHKLIVTSVLRTKEDITKLRRFNRNASENSCHQHGTTFDISYNRFLQIKDDGKDEIRWVTAFKSILAEVLEDQRLMGTCYVKYEVHQSCFHITAR</sequence>
<accession>J9H3G9</accession>
<name>J9H3G9_9ZZZZ</name>
<proteinExistence type="predicted"/>
<evidence type="ECO:0000313" key="1">
    <source>
        <dbReference type="EMBL" id="EJX08205.1"/>
    </source>
</evidence>
<organism evidence="1">
    <name type="scientific">gut metagenome</name>
    <dbReference type="NCBI Taxonomy" id="749906"/>
    <lineage>
        <taxon>unclassified sequences</taxon>
        <taxon>metagenomes</taxon>
        <taxon>organismal metagenomes</taxon>
    </lineage>
</organism>
<dbReference type="EMBL" id="AMCI01000677">
    <property type="protein sequence ID" value="EJX08205.1"/>
    <property type="molecule type" value="Genomic_DNA"/>
</dbReference>
<reference evidence="1" key="1">
    <citation type="journal article" date="2012" name="PLoS ONE">
        <title>Gene sets for utilization of primary and secondary nutrition supplies in the distal gut of endangered iberian lynx.</title>
        <authorList>
            <person name="Alcaide M."/>
            <person name="Messina E."/>
            <person name="Richter M."/>
            <person name="Bargiela R."/>
            <person name="Peplies J."/>
            <person name="Huws S.A."/>
            <person name="Newbold C.J."/>
            <person name="Golyshin P.N."/>
            <person name="Simon M.A."/>
            <person name="Lopez G."/>
            <person name="Yakimov M.M."/>
            <person name="Ferrer M."/>
        </authorList>
    </citation>
    <scope>NUCLEOTIDE SEQUENCE</scope>
</reference>
<dbReference type="AlphaFoldDB" id="J9H3G9"/>
<dbReference type="Pfam" id="PF18979">
    <property type="entry name" value="DUF5715"/>
    <property type="match status" value="1"/>
</dbReference>
<gene>
    <name evidence="1" type="ORF">EVA_03685</name>
</gene>
<dbReference type="SUPFAM" id="SSF55166">
    <property type="entry name" value="Hedgehog/DD-peptidase"/>
    <property type="match status" value="1"/>
</dbReference>
<protein>
    <submittedName>
        <fullName evidence="1">Uncharacterized protein</fullName>
    </submittedName>
</protein>
<dbReference type="InterPro" id="IPR009045">
    <property type="entry name" value="Zn_M74/Hedgehog-like"/>
</dbReference>
<comment type="caution">
    <text evidence="1">The sequence shown here is derived from an EMBL/GenBank/DDBJ whole genome shotgun (WGS) entry which is preliminary data.</text>
</comment>